<evidence type="ECO:0000256" key="1">
    <source>
        <dbReference type="ARBA" id="ARBA00004123"/>
    </source>
</evidence>
<evidence type="ECO:0000259" key="8">
    <source>
        <dbReference type="PROSITE" id="PS50863"/>
    </source>
</evidence>
<name>A0A7N1A560_KALFE</name>
<keyword evidence="7" id="KW-1133">Transmembrane helix</keyword>
<feature type="domain" description="TF-B3" evidence="8">
    <location>
        <begin position="41"/>
        <end position="135"/>
    </location>
</feature>
<organism evidence="9 10">
    <name type="scientific">Kalanchoe fedtschenkoi</name>
    <name type="common">Lavender scallops</name>
    <name type="synonym">South American air plant</name>
    <dbReference type="NCBI Taxonomy" id="63787"/>
    <lineage>
        <taxon>Eukaryota</taxon>
        <taxon>Viridiplantae</taxon>
        <taxon>Streptophyta</taxon>
        <taxon>Embryophyta</taxon>
        <taxon>Tracheophyta</taxon>
        <taxon>Spermatophyta</taxon>
        <taxon>Magnoliopsida</taxon>
        <taxon>eudicotyledons</taxon>
        <taxon>Gunneridae</taxon>
        <taxon>Pentapetalae</taxon>
        <taxon>Saxifragales</taxon>
        <taxon>Crassulaceae</taxon>
        <taxon>Kalanchoe</taxon>
    </lineage>
</organism>
<evidence type="ECO:0000256" key="6">
    <source>
        <dbReference type="SAM" id="MobiDB-lite"/>
    </source>
</evidence>
<dbReference type="PANTHER" id="PTHR31920">
    <property type="entry name" value="B3 DOMAIN-CONTAINING"/>
    <property type="match status" value="1"/>
</dbReference>
<evidence type="ECO:0000256" key="5">
    <source>
        <dbReference type="ARBA" id="ARBA00023242"/>
    </source>
</evidence>
<reference evidence="9" key="1">
    <citation type="submission" date="2021-01" db="UniProtKB">
        <authorList>
            <consortium name="EnsemblPlants"/>
        </authorList>
    </citation>
    <scope>IDENTIFICATION</scope>
</reference>
<keyword evidence="3" id="KW-0238">DNA-binding</keyword>
<feature type="transmembrane region" description="Helical" evidence="7">
    <location>
        <begin position="37"/>
        <end position="55"/>
    </location>
</feature>
<feature type="domain" description="TF-B3" evidence="8">
    <location>
        <begin position="290"/>
        <end position="387"/>
    </location>
</feature>
<accession>A0A7N1A560</accession>
<dbReference type="SUPFAM" id="SSF101936">
    <property type="entry name" value="DNA-binding pseudobarrel domain"/>
    <property type="match status" value="2"/>
</dbReference>
<dbReference type="PANTHER" id="PTHR31920:SF37">
    <property type="entry name" value="B3 DOMAIN-CONTAINING TRANSCRIPTION FACTOR VRN1"/>
    <property type="match status" value="1"/>
</dbReference>
<dbReference type="Pfam" id="PF02362">
    <property type="entry name" value="B3"/>
    <property type="match status" value="2"/>
</dbReference>
<sequence length="394" mass="44674">MKFFRIVTADITTRSKLVRTAKASPSLFMRSYLNNHTSSLLLFFLFEIVAMLFYLQKLPRRFGERCGAKVPGNVRLQVPTGATWRVEVKKNSNGVWLGEGWFKFAESLGVKYGHFLVFDYDAVRAVFHVVAIGMSAVETEYPTVSSIDDDDDQSGRNPRLSNLKRRKIEKDDDDDDDDVVILKDDANLGRSKPQKCQAPGKKAKASKCEVDQSMCGNGSVRSDDGDLTTTKKRGKFEREIILNRERMIQCIVQGRGRNNRANDQAEKAIERAKSFKADEPVCIIALSPCYVTRESPDGTARECQLLVPMPFIEAYFNLKIKDATLRTDDGRKWSVKYRLARYRPRSYFTSGWTQFVRDNGLKAGDVCLFELIRGAENAIKVVIFRAISEDEAVK</sequence>
<keyword evidence="2" id="KW-0805">Transcription regulation</keyword>
<dbReference type="InterPro" id="IPR050655">
    <property type="entry name" value="Plant_B3_domain"/>
</dbReference>
<keyword evidence="7" id="KW-0472">Membrane</keyword>
<evidence type="ECO:0000256" key="7">
    <source>
        <dbReference type="SAM" id="Phobius"/>
    </source>
</evidence>
<keyword evidence="10" id="KW-1185">Reference proteome</keyword>
<dbReference type="GO" id="GO:0003677">
    <property type="term" value="F:DNA binding"/>
    <property type="evidence" value="ECO:0007669"/>
    <property type="project" value="UniProtKB-KW"/>
</dbReference>
<evidence type="ECO:0000313" key="10">
    <source>
        <dbReference type="Proteomes" id="UP000594263"/>
    </source>
</evidence>
<dbReference type="PROSITE" id="PS50863">
    <property type="entry name" value="B3"/>
    <property type="match status" value="2"/>
</dbReference>
<comment type="subcellular location">
    <subcellularLocation>
        <location evidence="1">Nucleus</location>
    </subcellularLocation>
</comment>
<feature type="region of interest" description="Disordered" evidence="6">
    <location>
        <begin position="144"/>
        <end position="176"/>
    </location>
</feature>
<evidence type="ECO:0000313" key="9">
    <source>
        <dbReference type="EnsemblPlants" id="Kaladp0102s0056.1.v1.1"/>
    </source>
</evidence>
<dbReference type="GO" id="GO:0005634">
    <property type="term" value="C:nucleus"/>
    <property type="evidence" value="ECO:0007669"/>
    <property type="project" value="UniProtKB-SubCell"/>
</dbReference>
<evidence type="ECO:0000256" key="2">
    <source>
        <dbReference type="ARBA" id="ARBA00023015"/>
    </source>
</evidence>
<protein>
    <recommendedName>
        <fullName evidence="8">TF-B3 domain-containing protein</fullName>
    </recommendedName>
</protein>
<keyword evidence="5" id="KW-0539">Nucleus</keyword>
<keyword evidence="7" id="KW-0812">Transmembrane</keyword>
<keyword evidence="4" id="KW-0804">Transcription</keyword>
<dbReference type="OMA" id="PSHIDNT"/>
<evidence type="ECO:0000256" key="4">
    <source>
        <dbReference type="ARBA" id="ARBA00023163"/>
    </source>
</evidence>
<dbReference type="AlphaFoldDB" id="A0A7N1A560"/>
<dbReference type="InterPro" id="IPR003340">
    <property type="entry name" value="B3_DNA-bd"/>
</dbReference>
<dbReference type="CDD" id="cd10017">
    <property type="entry name" value="B3_DNA"/>
    <property type="match status" value="2"/>
</dbReference>
<dbReference type="EnsemblPlants" id="Kaladp0102s0056.1.v1.1">
    <property type="protein sequence ID" value="Kaladp0102s0056.1.v1.1"/>
    <property type="gene ID" value="Kaladp0102s0056.v1.1"/>
</dbReference>
<proteinExistence type="predicted"/>
<evidence type="ECO:0000256" key="3">
    <source>
        <dbReference type="ARBA" id="ARBA00023125"/>
    </source>
</evidence>
<dbReference type="SMART" id="SM01019">
    <property type="entry name" value="B3"/>
    <property type="match status" value="2"/>
</dbReference>
<dbReference type="Proteomes" id="UP000594263">
    <property type="component" value="Unplaced"/>
</dbReference>
<dbReference type="Gramene" id="Kaladp0102s0056.1.v1.1">
    <property type="protein sequence ID" value="Kaladp0102s0056.1.v1.1"/>
    <property type="gene ID" value="Kaladp0102s0056.v1.1"/>
</dbReference>
<dbReference type="InterPro" id="IPR015300">
    <property type="entry name" value="DNA-bd_pseudobarrel_sf"/>
</dbReference>
<dbReference type="Gene3D" id="2.40.330.10">
    <property type="entry name" value="DNA-binding pseudobarrel domain"/>
    <property type="match status" value="2"/>
</dbReference>